<reference evidence="3" key="1">
    <citation type="submission" date="2020-10" db="EMBL/GenBank/DDBJ databases">
        <title>De novo genome project of the cellulose decomposer Thermobifida halotolerans type strain.</title>
        <authorList>
            <person name="Nagy I."/>
            <person name="Horvath B."/>
            <person name="Kukolya J."/>
            <person name="Nagy I."/>
            <person name="Orsini M."/>
        </authorList>
    </citation>
    <scope>NUCLEOTIDE SEQUENCE</scope>
    <source>
        <strain evidence="3">DSM 44931</strain>
    </source>
</reference>
<evidence type="ECO:0000256" key="1">
    <source>
        <dbReference type="SAM" id="MobiDB-lite"/>
    </source>
</evidence>
<keyword evidence="4" id="KW-1185">Reference proteome</keyword>
<feature type="compositionally biased region" description="Low complexity" evidence="1">
    <location>
        <begin position="403"/>
        <end position="412"/>
    </location>
</feature>
<dbReference type="EMBL" id="CP063196">
    <property type="protein sequence ID" value="UOE19113.1"/>
    <property type="molecule type" value="Genomic_DNA"/>
</dbReference>
<dbReference type="Pfam" id="PF13930">
    <property type="entry name" value="Endonuclea_NS_2"/>
    <property type="match status" value="1"/>
</dbReference>
<feature type="domain" description="Type VII secretion system protein EssD-like" evidence="2">
    <location>
        <begin position="741"/>
        <end position="887"/>
    </location>
</feature>
<dbReference type="GO" id="GO:0004519">
    <property type="term" value="F:endonuclease activity"/>
    <property type="evidence" value="ECO:0007669"/>
    <property type="project" value="UniProtKB-KW"/>
</dbReference>
<dbReference type="RefSeq" id="WP_068692668.1">
    <property type="nucleotide sequence ID" value="NZ_CP063196.1"/>
</dbReference>
<keyword evidence="3" id="KW-0540">Nuclease</keyword>
<feature type="region of interest" description="Disordered" evidence="1">
    <location>
        <begin position="338"/>
        <end position="372"/>
    </location>
</feature>
<dbReference type="KEGG" id="thao:NI17_020520"/>
<organism evidence="3 4">
    <name type="scientific">Thermobifida halotolerans</name>
    <dbReference type="NCBI Taxonomy" id="483545"/>
    <lineage>
        <taxon>Bacteria</taxon>
        <taxon>Bacillati</taxon>
        <taxon>Actinomycetota</taxon>
        <taxon>Actinomycetes</taxon>
        <taxon>Streptosporangiales</taxon>
        <taxon>Nocardiopsidaceae</taxon>
        <taxon>Thermobifida</taxon>
    </lineage>
</organism>
<name>A0A399G2G4_9ACTN</name>
<evidence type="ECO:0000313" key="4">
    <source>
        <dbReference type="Proteomes" id="UP000265719"/>
    </source>
</evidence>
<feature type="compositionally biased region" description="Low complexity" evidence="1">
    <location>
        <begin position="609"/>
        <end position="623"/>
    </location>
</feature>
<evidence type="ECO:0000313" key="3">
    <source>
        <dbReference type="EMBL" id="UOE19113.1"/>
    </source>
</evidence>
<dbReference type="AlphaFoldDB" id="A0A399G2G4"/>
<keyword evidence="3" id="KW-0255">Endonuclease</keyword>
<feature type="compositionally biased region" description="Gly residues" evidence="1">
    <location>
        <begin position="642"/>
        <end position="655"/>
    </location>
</feature>
<dbReference type="InterPro" id="IPR044929">
    <property type="entry name" value="DNA/RNA_non-sp_Endonuclease_sf"/>
</dbReference>
<feature type="region of interest" description="Disordered" evidence="1">
    <location>
        <begin position="403"/>
        <end position="513"/>
    </location>
</feature>
<keyword evidence="3" id="KW-0378">Hydrolase</keyword>
<protein>
    <submittedName>
        <fullName evidence="3">DNA/RNA non-specific endonuclease</fullName>
    </submittedName>
</protein>
<proteinExistence type="predicted"/>
<dbReference type="InterPro" id="IPR044927">
    <property type="entry name" value="Endonuclea_NS_2"/>
</dbReference>
<evidence type="ECO:0000259" key="2">
    <source>
        <dbReference type="Pfam" id="PF13930"/>
    </source>
</evidence>
<gene>
    <name evidence="3" type="ORF">NI17_020520</name>
</gene>
<feature type="compositionally biased region" description="Gly residues" evidence="1">
    <location>
        <begin position="413"/>
        <end position="425"/>
    </location>
</feature>
<dbReference type="OrthoDB" id="3917849at2"/>
<accession>A0A399G2G4</accession>
<sequence length="921" mass="96816">MSGDGVIDPDKIAIPDVDPDTIEATGKTLKGDGSDIGQAGADIKAAWSGLEGNYIAPESEELLAAVNPVADAGDEMETNIRTVGQALIDFAADIRPILSRWKALKADAVELSEKIRGDDDWREDEDTVEEHNQLNDDLLAAQNDYMAAERECANKITGLFGGTRFIAAATDGSTVADDGEQVYGFTEAPEGVETPWASPQEYDAPWWEDAWNGVADFGVGIAQDLAGMVGLYSETGGWGAGSWSEWGSNLGEYWGGTLEGLGSLVGLYGENGWGVGSFGEWWGNFSSGWTEFAHAIVPWREWGDRPGYVITQSVLNIGSMFLGGSGVVKALAQGARRAGPDAGDLDAPNADAPTMSRVDASDLSGGLDSGRLRADLGDAVDGLDIDTSRLGALDDALANADAFADADSSPSPTGGGGSPTGGNGGPTITPTSHGGADRPTGTGDAPSTTTADVPAPARGGDSTPATDTGDTDVASPGTDTPATVHADAPGADRPGSADRTGDRDAADADAAADLPTTEWIENQVNQFRSDLDLAEVDGGIANRLAEDRQPALVHAGAPEVRMEAGGHDSGGSPDLSPSAHHSGPDGPGGGGGSGGPGGRLDQPSSGRGDTSSPSLSNGDSDSGFPGGGSDTHTPGQHRGDLDGNGGDSGNGGDGQGSSRSGGPSTRSVDVNAERPDLVPGARELFAEGVKLDPDTTYRVTDSEGNYRGEYTTDHTGEIVQIRTNGGRVGHGWNYELNNPRPNMKYIVDDRYTFQTDQYSRTVSMEGELEVDKKSEKARRNGNSQDKVMEFGYNDYSGNSLYQNGPWNAGHLVGTKFKGPGELINLVPQLKFTNQHQRGPNNPNVNFRDMEREWQRLIEREGKTVEVKVECIYPEDGSIRTPTVIRVHHWIDGQPQRTIDYGNVPFRNGNQGSAWSETIEHW</sequence>
<dbReference type="Proteomes" id="UP000265719">
    <property type="component" value="Chromosome"/>
</dbReference>
<feature type="compositionally biased region" description="Basic and acidic residues" evidence="1">
    <location>
        <begin position="495"/>
        <end position="506"/>
    </location>
</feature>
<feature type="region of interest" description="Disordered" evidence="1">
    <location>
        <begin position="562"/>
        <end position="679"/>
    </location>
</feature>
<feature type="compositionally biased region" description="Gly residues" evidence="1">
    <location>
        <begin position="585"/>
        <end position="598"/>
    </location>
</feature>
<dbReference type="Gene3D" id="3.40.570.10">
    <property type="entry name" value="Extracellular Endonuclease, subunit A"/>
    <property type="match status" value="1"/>
</dbReference>